<name>A0A0Q3GQA3_BRADI</name>
<dbReference type="Proteomes" id="UP000008810">
    <property type="component" value="Chromosome 5"/>
</dbReference>
<dbReference type="Gramene" id="KQJ83130">
    <property type="protein sequence ID" value="KQJ83130"/>
    <property type="gene ID" value="BRADI_5g13222v3"/>
</dbReference>
<proteinExistence type="predicted"/>
<sequence>MPKRRQEQEQGQGQGTGKRLQKQKHLYLFFCGEKGPHLREPPVLRLVSPAFRRPMSFAALGSNIFAASNRHCGTLVYDTEMAALATGPSLPDPLLGGINIFMAAAEALYAFAYYFTEGQHSFEVMSTAGTKDLRLSSPSMDWSWQSAPSPPPFSKDERIISYAVHPDGRTIFMSAHRRRGNRTFSFDTGHFEWRCHGEWALPFEGQGYFDNKVAHGPTLTYMGGTRFCLVECVVREGLEYEDAFGDCDGCVLHITTFSLKYSSH</sequence>
<evidence type="ECO:0000313" key="4">
    <source>
        <dbReference type="Proteomes" id="UP000008810"/>
    </source>
</evidence>
<reference evidence="2 3" key="1">
    <citation type="journal article" date="2010" name="Nature">
        <title>Genome sequencing and analysis of the model grass Brachypodium distachyon.</title>
        <authorList>
            <consortium name="International Brachypodium Initiative"/>
        </authorList>
    </citation>
    <scope>NUCLEOTIDE SEQUENCE [LARGE SCALE GENOMIC DNA]</scope>
    <source>
        <strain evidence="2 3">Bd21</strain>
    </source>
</reference>
<evidence type="ECO:0000256" key="1">
    <source>
        <dbReference type="SAM" id="MobiDB-lite"/>
    </source>
</evidence>
<dbReference type="Pfam" id="PF07893">
    <property type="entry name" value="DUF1668"/>
    <property type="match status" value="1"/>
</dbReference>
<dbReference type="OrthoDB" id="638129at2759"/>
<dbReference type="InterPro" id="IPR012871">
    <property type="entry name" value="DUF1668_ORYSA"/>
</dbReference>
<reference evidence="2" key="2">
    <citation type="submission" date="2017-06" db="EMBL/GenBank/DDBJ databases">
        <title>WGS assembly of Brachypodium distachyon.</title>
        <authorList>
            <consortium name="The International Brachypodium Initiative"/>
            <person name="Lucas S."/>
            <person name="Harmon-Smith M."/>
            <person name="Lail K."/>
            <person name="Tice H."/>
            <person name="Grimwood J."/>
            <person name="Bruce D."/>
            <person name="Barry K."/>
            <person name="Shu S."/>
            <person name="Lindquist E."/>
            <person name="Wang M."/>
            <person name="Pitluck S."/>
            <person name="Vogel J.P."/>
            <person name="Garvin D.F."/>
            <person name="Mockler T.C."/>
            <person name="Schmutz J."/>
            <person name="Rokhsar D."/>
            <person name="Bevan M.W."/>
        </authorList>
    </citation>
    <scope>NUCLEOTIDE SEQUENCE</scope>
    <source>
        <strain evidence="2">Bd21</strain>
    </source>
</reference>
<organism evidence="2">
    <name type="scientific">Brachypodium distachyon</name>
    <name type="common">Purple false brome</name>
    <name type="synonym">Trachynia distachya</name>
    <dbReference type="NCBI Taxonomy" id="15368"/>
    <lineage>
        <taxon>Eukaryota</taxon>
        <taxon>Viridiplantae</taxon>
        <taxon>Streptophyta</taxon>
        <taxon>Embryophyta</taxon>
        <taxon>Tracheophyta</taxon>
        <taxon>Spermatophyta</taxon>
        <taxon>Magnoliopsida</taxon>
        <taxon>Liliopsida</taxon>
        <taxon>Poales</taxon>
        <taxon>Poaceae</taxon>
        <taxon>BOP clade</taxon>
        <taxon>Pooideae</taxon>
        <taxon>Stipodae</taxon>
        <taxon>Brachypodieae</taxon>
        <taxon>Brachypodium</taxon>
    </lineage>
</organism>
<dbReference type="AlphaFoldDB" id="A0A0Q3GQA3"/>
<dbReference type="PANTHER" id="PTHR33085">
    <property type="entry name" value="OS12G0113100 PROTEIN-RELATED"/>
    <property type="match status" value="1"/>
</dbReference>
<dbReference type="EMBL" id="CM000884">
    <property type="protein sequence ID" value="KQJ83130.1"/>
    <property type="molecule type" value="Genomic_DNA"/>
</dbReference>
<evidence type="ECO:0000313" key="2">
    <source>
        <dbReference type="EMBL" id="KQJ83130.1"/>
    </source>
</evidence>
<reference evidence="3" key="3">
    <citation type="submission" date="2018-08" db="UniProtKB">
        <authorList>
            <consortium name="EnsemblPlants"/>
        </authorList>
    </citation>
    <scope>IDENTIFICATION</scope>
    <source>
        <strain evidence="3">cv. Bd21</strain>
    </source>
</reference>
<dbReference type="EnsemblPlants" id="KQJ83130">
    <property type="protein sequence ID" value="KQJ83130"/>
    <property type="gene ID" value="BRADI_5g13222v3"/>
</dbReference>
<feature type="region of interest" description="Disordered" evidence="1">
    <location>
        <begin position="1"/>
        <end position="20"/>
    </location>
</feature>
<gene>
    <name evidence="2" type="ORF">BRADI_5g13222v3</name>
</gene>
<accession>A0A0Q3GQA3</accession>
<evidence type="ECO:0000313" key="3">
    <source>
        <dbReference type="EnsemblPlants" id="KQJ83130"/>
    </source>
</evidence>
<dbReference type="InParanoid" id="A0A0Q3GQA3"/>
<protein>
    <recommendedName>
        <fullName evidence="5">F-box associated domain-containing protein</fullName>
    </recommendedName>
</protein>
<dbReference type="PANTHER" id="PTHR33085:SF95">
    <property type="entry name" value="DUF295 DOMAIN-CONTAINING PROTEIN"/>
    <property type="match status" value="1"/>
</dbReference>
<evidence type="ECO:0008006" key="5">
    <source>
        <dbReference type="Google" id="ProtNLM"/>
    </source>
</evidence>
<keyword evidence="4" id="KW-1185">Reference proteome</keyword>